<dbReference type="InterPro" id="IPR044294">
    <property type="entry name" value="Lipase-like"/>
</dbReference>
<proteinExistence type="inferred from homology"/>
<keyword evidence="3" id="KW-0472">Membrane</keyword>
<evidence type="ECO:0000259" key="4">
    <source>
        <dbReference type="Pfam" id="PF05057"/>
    </source>
</evidence>
<dbReference type="AlphaFoldDB" id="A0AAD5YNX6"/>
<dbReference type="Pfam" id="PF05057">
    <property type="entry name" value="DUF676"/>
    <property type="match status" value="1"/>
</dbReference>
<accession>A0AAD5YNX6</accession>
<dbReference type="InterPro" id="IPR029058">
    <property type="entry name" value="AB_hydrolase_fold"/>
</dbReference>
<keyword evidence="3" id="KW-1133">Transmembrane helix</keyword>
<dbReference type="EMBL" id="JANAWD010000006">
    <property type="protein sequence ID" value="KAJ3491844.1"/>
    <property type="molecule type" value="Genomic_DNA"/>
</dbReference>
<keyword evidence="3" id="KW-0812">Transmembrane</keyword>
<dbReference type="InterPro" id="IPR007751">
    <property type="entry name" value="DUF676_lipase-like"/>
</dbReference>
<evidence type="ECO:0000256" key="1">
    <source>
        <dbReference type="ARBA" id="ARBA00007920"/>
    </source>
</evidence>
<organism evidence="5 6">
    <name type="scientific">Meripilus lineatus</name>
    <dbReference type="NCBI Taxonomy" id="2056292"/>
    <lineage>
        <taxon>Eukaryota</taxon>
        <taxon>Fungi</taxon>
        <taxon>Dikarya</taxon>
        <taxon>Basidiomycota</taxon>
        <taxon>Agaricomycotina</taxon>
        <taxon>Agaricomycetes</taxon>
        <taxon>Polyporales</taxon>
        <taxon>Meripilaceae</taxon>
        <taxon>Meripilus</taxon>
    </lineage>
</organism>
<evidence type="ECO:0000256" key="2">
    <source>
        <dbReference type="SAM" id="MobiDB-lite"/>
    </source>
</evidence>
<reference evidence="5" key="1">
    <citation type="submission" date="2022-07" db="EMBL/GenBank/DDBJ databases">
        <title>Genome Sequence of Physisporinus lineatus.</title>
        <authorList>
            <person name="Buettner E."/>
        </authorList>
    </citation>
    <scope>NUCLEOTIDE SEQUENCE</scope>
    <source>
        <strain evidence="5">VT162</strain>
    </source>
</reference>
<comment type="caution">
    <text evidence="5">The sequence shown here is derived from an EMBL/GenBank/DDBJ whole genome shotgun (WGS) entry which is preliminary data.</text>
</comment>
<dbReference type="Gene3D" id="3.40.50.1820">
    <property type="entry name" value="alpha/beta hydrolase"/>
    <property type="match status" value="1"/>
</dbReference>
<keyword evidence="6" id="KW-1185">Reference proteome</keyword>
<dbReference type="Proteomes" id="UP001212997">
    <property type="component" value="Unassembled WGS sequence"/>
</dbReference>
<gene>
    <name evidence="5" type="ORF">NLI96_g430</name>
</gene>
<dbReference type="SUPFAM" id="SSF53474">
    <property type="entry name" value="alpha/beta-Hydrolases"/>
    <property type="match status" value="1"/>
</dbReference>
<feature type="region of interest" description="Disordered" evidence="2">
    <location>
        <begin position="388"/>
        <end position="480"/>
    </location>
</feature>
<name>A0AAD5YNX6_9APHY</name>
<sequence length="543" mass="59842">MTSETPETVHLLVLIHGMWGNPNHLAEMHRIFDETLCQSSDSKTGPDGERVHVLLAETNRESSTYDGIDWGGERVAEEITAEVKRLADEGKTVTRFSLTGYSLGGLIGRYVVGILHQSGFFKTISPVNFNTVATPHIGLIRYPTFRSALFAALGPKLLSRTGEQFYAVDKWSTRGRPLLEVMADPDRVFYQALSSFHNICFYANAVNDLTVPYMTSAIEAEDPFEDHALNGIKIEFDEKYSPIVKGYSLPETPVELPPKPAMFSPTWFKSIKLPLPPALDFRFPFNIFLLASLPVVFPAFLSLVLVRLTLDSHSSRGRIKLLEADKSYPDRLIHVVGQLEKSMEDAVLEMIDDPGNVPDTPHSPHPIQSEEIEAFSKILDDGEGVSKRLVESDESGNESAGPGTSGVNTPSGAQTPPKSSASSFVEGLGKLKASSNSSSRLFRRREDKAQNGDDASSCGWGSKKKGKGKGKGKKEDKDKPLLSDLQKNIVKSLNEIPNLKKQLAFIDPVLNSHAVIVSRDVKRFKHHTIGEGVLRHLADHFVV</sequence>
<evidence type="ECO:0000313" key="5">
    <source>
        <dbReference type="EMBL" id="KAJ3491844.1"/>
    </source>
</evidence>
<feature type="compositionally biased region" description="Polar residues" evidence="2">
    <location>
        <begin position="405"/>
        <end position="423"/>
    </location>
</feature>
<evidence type="ECO:0000256" key="3">
    <source>
        <dbReference type="SAM" id="Phobius"/>
    </source>
</evidence>
<evidence type="ECO:0000313" key="6">
    <source>
        <dbReference type="Proteomes" id="UP001212997"/>
    </source>
</evidence>
<feature type="domain" description="DUF676" evidence="4">
    <location>
        <begin position="7"/>
        <end position="215"/>
    </location>
</feature>
<feature type="compositionally biased region" description="Basic residues" evidence="2">
    <location>
        <begin position="462"/>
        <end position="472"/>
    </location>
</feature>
<dbReference type="PANTHER" id="PTHR12482">
    <property type="entry name" value="LIPASE ROG1-RELATED-RELATED"/>
    <property type="match status" value="1"/>
</dbReference>
<feature type="transmembrane region" description="Helical" evidence="3">
    <location>
        <begin position="287"/>
        <end position="310"/>
    </location>
</feature>
<protein>
    <recommendedName>
        <fullName evidence="4">DUF676 domain-containing protein</fullName>
    </recommendedName>
</protein>
<comment type="similarity">
    <text evidence="1">Belongs to the putative lipase ROG1 family.</text>
</comment>
<dbReference type="PANTHER" id="PTHR12482:SF62">
    <property type="entry name" value="LIPASE ROG1-RELATED"/>
    <property type="match status" value="1"/>
</dbReference>